<gene>
    <name evidence="2" type="ORF">GQF01_10300</name>
</gene>
<keyword evidence="3" id="KW-1185">Reference proteome</keyword>
<organism evidence="2 3">
    <name type="scientific">Paenibacillus silvestris</name>
    <dbReference type="NCBI Taxonomy" id="2606219"/>
    <lineage>
        <taxon>Bacteria</taxon>
        <taxon>Bacillati</taxon>
        <taxon>Bacillota</taxon>
        <taxon>Bacilli</taxon>
        <taxon>Bacillales</taxon>
        <taxon>Paenibacillaceae</taxon>
        <taxon>Paenibacillus</taxon>
    </lineage>
</organism>
<evidence type="ECO:0000313" key="3">
    <source>
        <dbReference type="Proteomes" id="UP000481087"/>
    </source>
</evidence>
<comment type="caution">
    <text evidence="2">The sequence shown here is derived from an EMBL/GenBank/DDBJ whole genome shotgun (WGS) entry which is preliminary data.</text>
</comment>
<feature type="region of interest" description="Disordered" evidence="1">
    <location>
        <begin position="87"/>
        <end position="108"/>
    </location>
</feature>
<evidence type="ECO:0000313" key="2">
    <source>
        <dbReference type="EMBL" id="MZQ82500.1"/>
    </source>
</evidence>
<dbReference type="AlphaFoldDB" id="A0A6L8UZS0"/>
<proteinExistence type="predicted"/>
<dbReference type="EMBL" id="WTUZ01000014">
    <property type="protein sequence ID" value="MZQ82500.1"/>
    <property type="molecule type" value="Genomic_DNA"/>
</dbReference>
<evidence type="ECO:0000256" key="1">
    <source>
        <dbReference type="SAM" id="MobiDB-lite"/>
    </source>
</evidence>
<sequence>MIPLYRKDASFIPLRRLKCSNVLFSRLTGGISELVLDFTYCNRFVTPKSFMNESRFFFIQILYKDGYFGKLMLLMGEAVFGFNEESDTEPKQEAAKTVDKSPNNWTPF</sequence>
<accession>A0A6L8UZS0</accession>
<protein>
    <submittedName>
        <fullName evidence="2">Uncharacterized protein</fullName>
    </submittedName>
</protein>
<reference evidence="2 3" key="1">
    <citation type="submission" date="2019-12" db="EMBL/GenBank/DDBJ databases">
        <title>Paenibacillus sp. nov. sp. isolated from soil.</title>
        <authorList>
            <person name="Kim J."/>
            <person name="Jeong S.E."/>
            <person name="Jung H.S."/>
            <person name="Jeon C.O."/>
        </authorList>
    </citation>
    <scope>NUCLEOTIDE SEQUENCE [LARGE SCALE GENOMIC DNA]</scope>
    <source>
        <strain evidence="2 3">5J-6</strain>
    </source>
</reference>
<dbReference type="Proteomes" id="UP000481087">
    <property type="component" value="Unassembled WGS sequence"/>
</dbReference>
<feature type="compositionally biased region" description="Basic and acidic residues" evidence="1">
    <location>
        <begin position="88"/>
        <end position="99"/>
    </location>
</feature>
<name>A0A6L8UZS0_9BACL</name>